<organism evidence="2">
    <name type="scientific">Sesamum radiatum</name>
    <name type="common">Black benniseed</name>
    <dbReference type="NCBI Taxonomy" id="300843"/>
    <lineage>
        <taxon>Eukaryota</taxon>
        <taxon>Viridiplantae</taxon>
        <taxon>Streptophyta</taxon>
        <taxon>Embryophyta</taxon>
        <taxon>Tracheophyta</taxon>
        <taxon>Spermatophyta</taxon>
        <taxon>Magnoliopsida</taxon>
        <taxon>eudicotyledons</taxon>
        <taxon>Gunneridae</taxon>
        <taxon>Pentapetalae</taxon>
        <taxon>asterids</taxon>
        <taxon>lamiids</taxon>
        <taxon>Lamiales</taxon>
        <taxon>Pedaliaceae</taxon>
        <taxon>Sesamum</taxon>
    </lineage>
</organism>
<proteinExistence type="predicted"/>
<feature type="region of interest" description="Disordered" evidence="1">
    <location>
        <begin position="1"/>
        <end position="33"/>
    </location>
</feature>
<reference evidence="2" key="1">
    <citation type="submission" date="2020-06" db="EMBL/GenBank/DDBJ databases">
        <authorList>
            <person name="Li T."/>
            <person name="Hu X."/>
            <person name="Zhang T."/>
            <person name="Song X."/>
            <person name="Zhang H."/>
            <person name="Dai N."/>
            <person name="Sheng W."/>
            <person name="Hou X."/>
            <person name="Wei L."/>
        </authorList>
    </citation>
    <scope>NUCLEOTIDE SEQUENCE</scope>
    <source>
        <strain evidence="2">G02</strain>
        <tissue evidence="2">Leaf</tissue>
    </source>
</reference>
<evidence type="ECO:0000256" key="1">
    <source>
        <dbReference type="SAM" id="MobiDB-lite"/>
    </source>
</evidence>
<name>A0AAW2T6Q0_SESRA</name>
<protein>
    <submittedName>
        <fullName evidence="2">Uncharacterized protein</fullName>
    </submittedName>
</protein>
<sequence>MGAPDVLYETLSPLHVADNATPPPPQTSSSSELEPYVVFRNQISLDVQCPSPESAAPDYFSLDVNEAEEKVTSILGTPGPPPEAAETSTPAAERTLEGNWFRANCRFKSPMLQLHKGVRTFASFM</sequence>
<comment type="caution">
    <text evidence="2">The sequence shown here is derived from an EMBL/GenBank/DDBJ whole genome shotgun (WGS) entry which is preliminary data.</text>
</comment>
<accession>A0AAW2T6Q0</accession>
<reference evidence="2" key="2">
    <citation type="journal article" date="2024" name="Plant">
        <title>Genomic evolution and insights into agronomic trait innovations of Sesamum species.</title>
        <authorList>
            <person name="Miao H."/>
            <person name="Wang L."/>
            <person name="Qu L."/>
            <person name="Liu H."/>
            <person name="Sun Y."/>
            <person name="Le M."/>
            <person name="Wang Q."/>
            <person name="Wei S."/>
            <person name="Zheng Y."/>
            <person name="Lin W."/>
            <person name="Duan Y."/>
            <person name="Cao H."/>
            <person name="Xiong S."/>
            <person name="Wang X."/>
            <person name="Wei L."/>
            <person name="Li C."/>
            <person name="Ma Q."/>
            <person name="Ju M."/>
            <person name="Zhao R."/>
            <person name="Li G."/>
            <person name="Mu C."/>
            <person name="Tian Q."/>
            <person name="Mei H."/>
            <person name="Zhang T."/>
            <person name="Gao T."/>
            <person name="Zhang H."/>
        </authorList>
    </citation>
    <scope>NUCLEOTIDE SEQUENCE</scope>
    <source>
        <strain evidence="2">G02</strain>
    </source>
</reference>
<evidence type="ECO:0000313" key="2">
    <source>
        <dbReference type="EMBL" id="KAL0399386.1"/>
    </source>
</evidence>
<dbReference type="EMBL" id="JACGWJ010000009">
    <property type="protein sequence ID" value="KAL0399386.1"/>
    <property type="molecule type" value="Genomic_DNA"/>
</dbReference>
<gene>
    <name evidence="2" type="ORF">Sradi_2281900</name>
</gene>
<dbReference type="AlphaFoldDB" id="A0AAW2T6Q0"/>